<accession>A0A1G2AQD9</accession>
<protein>
    <submittedName>
        <fullName evidence="1">Uncharacterized protein</fullName>
    </submittedName>
</protein>
<sequence>MLLSQKLVQYKLFTETRIQTIVSAAKKVKRKNGCNACDNNDTISINVSGLRTISHKNYKAILFRLKKTSRISLITIYFTPMPRLEKIPSRSIPFPQEQEDESPETDIMTPADFLKEYIEDPETAVQHAFDYMQNKFEHTPHGKHLGMTEYFNAQKSDKDTLIGDLIEMMPDEETPLTTAFTNFMHDRPLLDREEQLIKEHIENFFNANRKKTLH</sequence>
<dbReference type="AlphaFoldDB" id="A0A1G2AQD9"/>
<comment type="caution">
    <text evidence="1">The sequence shown here is derived from an EMBL/GenBank/DDBJ whole genome shotgun (WGS) entry which is preliminary data.</text>
</comment>
<dbReference type="EMBL" id="MHKB01000010">
    <property type="protein sequence ID" value="OGY79103.1"/>
    <property type="molecule type" value="Genomic_DNA"/>
</dbReference>
<proteinExistence type="predicted"/>
<evidence type="ECO:0000313" key="1">
    <source>
        <dbReference type="EMBL" id="OGY79103.1"/>
    </source>
</evidence>
<reference evidence="1 2" key="1">
    <citation type="journal article" date="2016" name="Nat. Commun.">
        <title>Thousands of microbial genomes shed light on interconnected biogeochemical processes in an aquifer system.</title>
        <authorList>
            <person name="Anantharaman K."/>
            <person name="Brown C.T."/>
            <person name="Hug L.A."/>
            <person name="Sharon I."/>
            <person name="Castelle C.J."/>
            <person name="Probst A.J."/>
            <person name="Thomas B.C."/>
            <person name="Singh A."/>
            <person name="Wilkins M.J."/>
            <person name="Karaoz U."/>
            <person name="Brodie E.L."/>
            <person name="Williams K.H."/>
            <person name="Hubbard S.S."/>
            <person name="Banfield J.F."/>
        </authorList>
    </citation>
    <scope>NUCLEOTIDE SEQUENCE [LARGE SCALE GENOMIC DNA]</scope>
</reference>
<dbReference type="STRING" id="1798540.A3B74_01390"/>
<organism evidence="1 2">
    <name type="scientific">Candidatus Kerfeldbacteria bacterium RIFCSPHIGHO2_02_FULL_42_14</name>
    <dbReference type="NCBI Taxonomy" id="1798540"/>
    <lineage>
        <taxon>Bacteria</taxon>
        <taxon>Candidatus Kerfeldiibacteriota</taxon>
    </lineage>
</organism>
<dbReference type="Proteomes" id="UP000177165">
    <property type="component" value="Unassembled WGS sequence"/>
</dbReference>
<gene>
    <name evidence="1" type="ORF">A3B74_01390</name>
</gene>
<evidence type="ECO:0000313" key="2">
    <source>
        <dbReference type="Proteomes" id="UP000177165"/>
    </source>
</evidence>
<name>A0A1G2AQD9_9BACT</name>